<keyword evidence="10" id="KW-1185">Reference proteome</keyword>
<dbReference type="Proteomes" id="UP000199373">
    <property type="component" value="Unassembled WGS sequence"/>
</dbReference>
<evidence type="ECO:0000256" key="4">
    <source>
        <dbReference type="ARBA" id="ARBA00023169"/>
    </source>
</evidence>
<name>A0A1I0NSJ0_9BACT</name>
<evidence type="ECO:0000313" key="10">
    <source>
        <dbReference type="Proteomes" id="UP000199373"/>
    </source>
</evidence>
<dbReference type="AlphaFoldDB" id="A0A1I0NSJ0"/>
<evidence type="ECO:0000256" key="2">
    <source>
        <dbReference type="ARBA" id="ARBA00022423"/>
    </source>
</evidence>
<feature type="domain" description="Stealth protein CR4 conserved region 4" evidence="8">
    <location>
        <begin position="289"/>
        <end position="331"/>
    </location>
</feature>
<keyword evidence="4" id="KW-0270">Exopolysaccharide synthesis</keyword>
<dbReference type="Pfam" id="PF17103">
    <property type="entry name" value="Stealth_CR4"/>
    <property type="match status" value="1"/>
</dbReference>
<evidence type="ECO:0000313" key="9">
    <source>
        <dbReference type="EMBL" id="SEW04588.1"/>
    </source>
</evidence>
<gene>
    <name evidence="9" type="ORF">SAMN04487850_1315</name>
</gene>
<dbReference type="InterPro" id="IPR047141">
    <property type="entry name" value="Stealth"/>
</dbReference>
<dbReference type="Pfam" id="PF17101">
    <property type="entry name" value="Stealth_CR1"/>
    <property type="match status" value="1"/>
</dbReference>
<feature type="domain" description="Stealth protein CR1 conserved region 1" evidence="7">
    <location>
        <begin position="4"/>
        <end position="26"/>
    </location>
</feature>
<evidence type="ECO:0000256" key="3">
    <source>
        <dbReference type="ARBA" id="ARBA00022679"/>
    </source>
</evidence>
<dbReference type="GO" id="GO:0016772">
    <property type="term" value="F:transferase activity, transferring phosphorus-containing groups"/>
    <property type="evidence" value="ECO:0007669"/>
    <property type="project" value="InterPro"/>
</dbReference>
<accession>A0A1I0NSJ0</accession>
<dbReference type="GO" id="GO:0000271">
    <property type="term" value="P:polysaccharide biosynthetic process"/>
    <property type="evidence" value="ECO:0007669"/>
    <property type="project" value="UniProtKB-KW"/>
</dbReference>
<feature type="domain" description="Stealth protein CR2 conserved region 2" evidence="6">
    <location>
        <begin position="38"/>
        <end position="138"/>
    </location>
</feature>
<dbReference type="InterPro" id="IPR031358">
    <property type="entry name" value="Stealth_CR1"/>
</dbReference>
<protein>
    <recommendedName>
        <fullName evidence="2">Capsular polysaccharide phosphotransferase SacB</fullName>
    </recommendedName>
    <alternativeName>
        <fullName evidence="5">Stealth protein SacB</fullName>
    </alternativeName>
</protein>
<comment type="similarity">
    <text evidence="1">Belongs to the stealth family.</text>
</comment>
<dbReference type="InterPro" id="IPR021520">
    <property type="entry name" value="Stealth_CR2"/>
</dbReference>
<evidence type="ECO:0000259" key="6">
    <source>
        <dbReference type="Pfam" id="PF11380"/>
    </source>
</evidence>
<dbReference type="InterPro" id="IPR031356">
    <property type="entry name" value="Stealth_CR4"/>
</dbReference>
<sequence>MNKNIDFVITWVDGNDPVWRKERDHYAALEHKKIDDSRFRDWETLRYWFRGVETFAPWVNHIFFVTCGHLPEWLNTAHPKLRIVKHADFIPAEYLPTFSSSTLEYWLYKIEELSDHFVYFNDDMFLIDHVTPERFFKDGLPCDLGGMTVNIHSGMYGASVLLAKTLINEHFNKWEVVKNSPFKWFNATYLRQSLLNLLCTIIRKDEFVGFVNPHLPYSYLKRTFEEVWTNCEEDLTRTSKNKFRNYGNVAPWILRYWQLASNTFSPYPVQKSGQYYLINDSNISEVTTSILQQKKKIICINDSDEITDFEEAKNRIRSAFEKILPKKSSFEN</sequence>
<dbReference type="RefSeq" id="WP_177178399.1">
    <property type="nucleotide sequence ID" value="NZ_FOIQ01000003.1"/>
</dbReference>
<organism evidence="9 10">
    <name type="scientific">Prevotella aff. ruminicola Tc2-24</name>
    <dbReference type="NCBI Taxonomy" id="81582"/>
    <lineage>
        <taxon>Bacteria</taxon>
        <taxon>Pseudomonadati</taxon>
        <taxon>Bacteroidota</taxon>
        <taxon>Bacteroidia</taxon>
        <taxon>Bacteroidales</taxon>
        <taxon>Prevotellaceae</taxon>
        <taxon>Prevotella</taxon>
    </lineage>
</organism>
<dbReference type="PANTHER" id="PTHR24045:SF0">
    <property type="entry name" value="N-ACETYLGLUCOSAMINE-1-PHOSPHOTRANSFERASE SUBUNITS ALPHA_BETA"/>
    <property type="match status" value="1"/>
</dbReference>
<keyword evidence="3" id="KW-0808">Transferase</keyword>
<dbReference type="EMBL" id="FOIQ01000003">
    <property type="protein sequence ID" value="SEW04588.1"/>
    <property type="molecule type" value="Genomic_DNA"/>
</dbReference>
<proteinExistence type="inferred from homology"/>
<evidence type="ECO:0000256" key="1">
    <source>
        <dbReference type="ARBA" id="ARBA00007583"/>
    </source>
</evidence>
<evidence type="ECO:0000259" key="7">
    <source>
        <dbReference type="Pfam" id="PF17101"/>
    </source>
</evidence>
<reference evidence="9 10" key="1">
    <citation type="submission" date="2016-10" db="EMBL/GenBank/DDBJ databases">
        <authorList>
            <person name="de Groot N.N."/>
        </authorList>
    </citation>
    <scope>NUCLEOTIDE SEQUENCE [LARGE SCALE GENOMIC DNA]</scope>
    <source>
        <strain evidence="9 10">TC2-24</strain>
    </source>
</reference>
<dbReference type="Pfam" id="PF11380">
    <property type="entry name" value="Stealth_CR2"/>
    <property type="match status" value="1"/>
</dbReference>
<dbReference type="PANTHER" id="PTHR24045">
    <property type="match status" value="1"/>
</dbReference>
<evidence type="ECO:0000256" key="5">
    <source>
        <dbReference type="ARBA" id="ARBA00032902"/>
    </source>
</evidence>
<evidence type="ECO:0000259" key="8">
    <source>
        <dbReference type="Pfam" id="PF17103"/>
    </source>
</evidence>